<name>A0A164TFB6_9CRUS</name>
<dbReference type="AlphaFoldDB" id="A0A164TFB6"/>
<sequence length="293" mass="34135">MATSTKKQQAQTLALLTIEILKRELHKKLKSYDEACRDNLLLNAEIAYELARNRMKRLMKQYKAVIPQLDGETQAKYIDKHEEFVDRYHKMVIDWRKRRPTEEDLPEHSDNEEEITQTTARDAAQAATAVAQATTQAINTIALQPQQKIMSIAHLLPRIEFDLTEENNDKAIEILNRKYNRPRSTKTDHYIAITELPRVDRVEDYKAMRKLHDQAMGHALNLGNLETASAQNEAISEIVTRKLPLELVSKWHGETRTSRKTLKDLFTFIDSVAEDWEYAFSTRKQPGWRFCRE</sequence>
<evidence type="ECO:0000313" key="1">
    <source>
        <dbReference type="EMBL" id="KZS10410.1"/>
    </source>
</evidence>
<keyword evidence="2" id="KW-1185">Reference proteome</keyword>
<organism evidence="1 2">
    <name type="scientific">Daphnia magna</name>
    <dbReference type="NCBI Taxonomy" id="35525"/>
    <lineage>
        <taxon>Eukaryota</taxon>
        <taxon>Metazoa</taxon>
        <taxon>Ecdysozoa</taxon>
        <taxon>Arthropoda</taxon>
        <taxon>Crustacea</taxon>
        <taxon>Branchiopoda</taxon>
        <taxon>Diplostraca</taxon>
        <taxon>Cladocera</taxon>
        <taxon>Anomopoda</taxon>
        <taxon>Daphniidae</taxon>
        <taxon>Daphnia</taxon>
    </lineage>
</organism>
<dbReference type="Proteomes" id="UP000076858">
    <property type="component" value="Unassembled WGS sequence"/>
</dbReference>
<dbReference type="EMBL" id="LRGB01001806">
    <property type="protein sequence ID" value="KZS10410.1"/>
    <property type="molecule type" value="Genomic_DNA"/>
</dbReference>
<reference evidence="1 2" key="1">
    <citation type="submission" date="2016-03" db="EMBL/GenBank/DDBJ databases">
        <title>EvidentialGene: Evidence-directed Construction of Genes on Genomes.</title>
        <authorList>
            <person name="Gilbert D.G."/>
            <person name="Choi J.-H."/>
            <person name="Mockaitis K."/>
            <person name="Colbourne J."/>
            <person name="Pfrender M."/>
        </authorList>
    </citation>
    <scope>NUCLEOTIDE SEQUENCE [LARGE SCALE GENOMIC DNA]</scope>
    <source>
        <strain evidence="1 2">Xinb3</strain>
        <tissue evidence="1">Complete organism</tissue>
    </source>
</reference>
<dbReference type="Pfam" id="PF03564">
    <property type="entry name" value="DUF1759"/>
    <property type="match status" value="1"/>
</dbReference>
<accession>A0A164TFB6</accession>
<dbReference type="InterPro" id="IPR005312">
    <property type="entry name" value="DUF1759"/>
</dbReference>
<gene>
    <name evidence="1" type="ORF">APZ42_025139</name>
</gene>
<comment type="caution">
    <text evidence="1">The sequence shown here is derived from an EMBL/GenBank/DDBJ whole genome shotgun (WGS) entry which is preliminary data.</text>
</comment>
<dbReference type="OrthoDB" id="5920040at2759"/>
<evidence type="ECO:0000313" key="2">
    <source>
        <dbReference type="Proteomes" id="UP000076858"/>
    </source>
</evidence>
<protein>
    <submittedName>
        <fullName evidence="1">Uncharacterized protein</fullName>
    </submittedName>
</protein>
<proteinExistence type="predicted"/>